<name>A0A845BDK6_9PROT</name>
<reference evidence="1 2" key="1">
    <citation type="submission" date="2019-03" db="EMBL/GenBank/DDBJ databases">
        <title>Roseomonas sp. a novel Roseomonas species isolated from Sea whip Gorgonian.</title>
        <authorList>
            <person name="Li F."/>
            <person name="Pan X."/>
            <person name="Huang S."/>
            <person name="Li Z."/>
            <person name="Meng B."/>
        </authorList>
    </citation>
    <scope>NUCLEOTIDE SEQUENCE [LARGE SCALE GENOMIC DNA]</scope>
    <source>
        <strain evidence="1 2">M0104</strain>
    </source>
</reference>
<accession>A0A845BDK6</accession>
<protein>
    <submittedName>
        <fullName evidence="1">Uncharacterized protein</fullName>
    </submittedName>
</protein>
<dbReference type="OrthoDB" id="7251633at2"/>
<dbReference type="AlphaFoldDB" id="A0A845BDK6"/>
<keyword evidence="2" id="KW-1185">Reference proteome</keyword>
<dbReference type="EMBL" id="SNVJ01000018">
    <property type="protein sequence ID" value="MXP65201.1"/>
    <property type="molecule type" value="Genomic_DNA"/>
</dbReference>
<evidence type="ECO:0000313" key="2">
    <source>
        <dbReference type="Proteomes" id="UP000460715"/>
    </source>
</evidence>
<dbReference type="Proteomes" id="UP000460715">
    <property type="component" value="Unassembled WGS sequence"/>
</dbReference>
<dbReference type="RefSeq" id="WP_160938605.1">
    <property type="nucleotide sequence ID" value="NZ_SNVJ01000018.1"/>
</dbReference>
<organism evidence="1 2">
    <name type="scientific">Teichococcus coralli</name>
    <dbReference type="NCBI Taxonomy" id="2545983"/>
    <lineage>
        <taxon>Bacteria</taxon>
        <taxon>Pseudomonadati</taxon>
        <taxon>Pseudomonadota</taxon>
        <taxon>Alphaproteobacteria</taxon>
        <taxon>Acetobacterales</taxon>
        <taxon>Roseomonadaceae</taxon>
        <taxon>Roseomonas</taxon>
    </lineage>
</organism>
<comment type="caution">
    <text evidence="1">The sequence shown here is derived from an EMBL/GenBank/DDBJ whole genome shotgun (WGS) entry which is preliminary data.</text>
</comment>
<gene>
    <name evidence="1" type="ORF">E0493_17790</name>
</gene>
<proteinExistence type="predicted"/>
<sequence>MTERPEAEPIFTPAGSSFQRILLRCTRDCEVDDEVHAYVQGIKVGQVRLQGSFAVGDKVGVPVHRLPLVDLPAAVRLAGSPEITGDAEALVLRSPDTAVALVGAGELKVDGLELSQGMLRGFAVNRVNGLYTPVLFARLNGLLVRPVSVERPRLLDDGGCSFAFAVQLYPADMGESGFSAEIFAAGSEAPIATFQYARSDGDDLLKRILTLESQLAQVRQMASLQIASLTTEFRTRLEAQQERIDAFIDYASCLMFDQLAVEPVSEATGLQLEADEGMRQRLAEFRRLIAAAPGETAKGARNPASLPREVQLELRSEAFNFGWHDVEVDQAGEFRWMGQSGIILNPAPARRSARVALSLRHVFKVGTPLLRVFLDGQEVDARISPATAPDAYTVEILRATDEPSLPPFQTLRLDSFVAGSPVEEGMGSMDHRILSVAVSAVHFEYLDGAN</sequence>
<evidence type="ECO:0000313" key="1">
    <source>
        <dbReference type="EMBL" id="MXP65201.1"/>
    </source>
</evidence>